<protein>
    <recommendedName>
        <fullName evidence="5">AAA+ ATPase domain-containing protein</fullName>
    </recommendedName>
</protein>
<evidence type="ECO:0000256" key="3">
    <source>
        <dbReference type="ARBA" id="ARBA00022840"/>
    </source>
</evidence>
<dbReference type="PIRSF" id="PIRSF003073">
    <property type="entry name" value="DNAC_TnpB_IstB"/>
    <property type="match status" value="1"/>
</dbReference>
<name>A0A242A6I2_9ENTE</name>
<evidence type="ECO:0000256" key="4">
    <source>
        <dbReference type="SAM" id="Coils"/>
    </source>
</evidence>
<dbReference type="InterPro" id="IPR003593">
    <property type="entry name" value="AAA+_ATPase"/>
</dbReference>
<proteinExistence type="inferred from homology"/>
<dbReference type="InterPro" id="IPR047661">
    <property type="entry name" value="IstB"/>
</dbReference>
<dbReference type="AlphaFoldDB" id="A0A242A6I2"/>
<dbReference type="SMART" id="SM00382">
    <property type="entry name" value="AAA"/>
    <property type="match status" value="1"/>
</dbReference>
<evidence type="ECO:0000313" key="7">
    <source>
        <dbReference type="Proteomes" id="UP000195043"/>
    </source>
</evidence>
<keyword evidence="7" id="KW-1185">Reference proteome</keyword>
<dbReference type="Pfam" id="PF01695">
    <property type="entry name" value="IstB_IS21"/>
    <property type="match status" value="1"/>
</dbReference>
<keyword evidence="4" id="KW-0175">Coiled coil</keyword>
<feature type="coiled-coil region" evidence="4">
    <location>
        <begin position="35"/>
        <end position="62"/>
    </location>
</feature>
<evidence type="ECO:0000256" key="1">
    <source>
        <dbReference type="ARBA" id="ARBA00008059"/>
    </source>
</evidence>
<evidence type="ECO:0000313" key="6">
    <source>
        <dbReference type="EMBL" id="OTN76341.1"/>
    </source>
</evidence>
<dbReference type="InterPro" id="IPR028350">
    <property type="entry name" value="DNAC/IstB-like"/>
</dbReference>
<gene>
    <name evidence="6" type="ORF">A5886_001418</name>
</gene>
<dbReference type="PANTHER" id="PTHR30050:SF4">
    <property type="entry name" value="ATP-BINDING PROTEIN RV3427C IN INSERTION SEQUENCE-RELATED"/>
    <property type="match status" value="1"/>
</dbReference>
<dbReference type="OrthoDB" id="2052561at2"/>
<keyword evidence="2" id="KW-0547">Nucleotide-binding</keyword>
<evidence type="ECO:0000256" key="2">
    <source>
        <dbReference type="ARBA" id="ARBA00022741"/>
    </source>
</evidence>
<dbReference type="PANTHER" id="PTHR30050">
    <property type="entry name" value="CHROMOSOMAL REPLICATION INITIATOR PROTEIN DNAA"/>
    <property type="match status" value="1"/>
</dbReference>
<keyword evidence="3" id="KW-0067">ATP-binding</keyword>
<accession>A0A242A6I2</accession>
<dbReference type="Gene3D" id="3.40.50.300">
    <property type="entry name" value="P-loop containing nucleotide triphosphate hydrolases"/>
    <property type="match status" value="1"/>
</dbReference>
<sequence length="253" mass="29277">MTNFQELLHNLQQLGLVKCAEYLPNFVSEEANKNLSLTEALLDLTNKELEHIEQEKVKQRIRNARFPKSKRMIDFDFTFQPSLNRNELLELTSLSFMEQCANICFLGNSGVGKTHLATSLGVAACEQGIKVKFIVFHDLVSRFTKAYHKGTLERLIKVYANYPLLIIDEIGYVPITRDQADWFYQLMSLRYERFSTVITTNIPFSMWGQVFNNDAVSAAILDRLIHHSKIYKITGNSYRMKDYQENRDQNSSS</sequence>
<dbReference type="CDD" id="cd00009">
    <property type="entry name" value="AAA"/>
    <property type="match status" value="1"/>
</dbReference>
<dbReference type="InterPro" id="IPR002611">
    <property type="entry name" value="IstB_ATP-bd"/>
</dbReference>
<evidence type="ECO:0000259" key="5">
    <source>
        <dbReference type="SMART" id="SM00382"/>
    </source>
</evidence>
<dbReference type="Proteomes" id="UP000195043">
    <property type="component" value="Unassembled WGS sequence"/>
</dbReference>
<feature type="domain" description="AAA+ ATPase" evidence="5">
    <location>
        <begin position="99"/>
        <end position="232"/>
    </location>
</feature>
<dbReference type="GO" id="GO:0005524">
    <property type="term" value="F:ATP binding"/>
    <property type="evidence" value="ECO:0007669"/>
    <property type="project" value="UniProtKB-KW"/>
</dbReference>
<comment type="similarity">
    <text evidence="1">Belongs to the IS21/IS1162 putative ATP-binding protein family.</text>
</comment>
<dbReference type="RefSeq" id="WP_086274311.1">
    <property type="nucleotide sequence ID" value="NZ_NGKU01000001.1"/>
</dbReference>
<dbReference type="NCBIfam" id="NF038214">
    <property type="entry name" value="IS21_help_AAA"/>
    <property type="match status" value="1"/>
</dbReference>
<dbReference type="STRING" id="1834191.A5886_001418"/>
<comment type="caution">
    <text evidence="6">The sequence shown here is derived from an EMBL/GenBank/DDBJ whole genome shotgun (WGS) entry which is preliminary data.</text>
</comment>
<dbReference type="GO" id="GO:0006260">
    <property type="term" value="P:DNA replication"/>
    <property type="evidence" value="ECO:0007669"/>
    <property type="project" value="TreeGrafter"/>
</dbReference>
<organism evidence="6 7">
    <name type="scientific">Candidatus Enterococcus testudinis</name>
    <dbReference type="NCBI Taxonomy" id="1834191"/>
    <lineage>
        <taxon>Bacteria</taxon>
        <taxon>Bacillati</taxon>
        <taxon>Bacillota</taxon>
        <taxon>Bacilli</taxon>
        <taxon>Lactobacillales</taxon>
        <taxon>Enterococcaceae</taxon>
        <taxon>Enterococcus</taxon>
    </lineage>
</organism>
<dbReference type="EMBL" id="NGKU01000001">
    <property type="protein sequence ID" value="OTN76341.1"/>
    <property type="molecule type" value="Genomic_DNA"/>
</dbReference>
<dbReference type="InterPro" id="IPR027417">
    <property type="entry name" value="P-loop_NTPase"/>
</dbReference>
<dbReference type="SUPFAM" id="SSF52540">
    <property type="entry name" value="P-loop containing nucleoside triphosphate hydrolases"/>
    <property type="match status" value="1"/>
</dbReference>
<reference evidence="6 7" key="1">
    <citation type="submission" date="2017-05" db="EMBL/GenBank/DDBJ databases">
        <title>The Genome Sequence of Enterococcus sp. 8G7_MSG3316.</title>
        <authorList>
            <consortium name="The Broad Institute Genomics Platform"/>
            <consortium name="The Broad Institute Genomic Center for Infectious Diseases"/>
            <person name="Earl A."/>
            <person name="Manson A."/>
            <person name="Schwartman J."/>
            <person name="Gilmore M."/>
            <person name="Abouelleil A."/>
            <person name="Cao P."/>
            <person name="Chapman S."/>
            <person name="Cusick C."/>
            <person name="Shea T."/>
            <person name="Young S."/>
            <person name="Neafsey D."/>
            <person name="Nusbaum C."/>
            <person name="Birren B."/>
        </authorList>
    </citation>
    <scope>NUCLEOTIDE SEQUENCE [LARGE SCALE GENOMIC DNA]</scope>
    <source>
        <strain evidence="6 7">8G7_MSG3316</strain>
    </source>
</reference>